<dbReference type="InterPro" id="IPR003439">
    <property type="entry name" value="ABC_transporter-like_ATP-bd"/>
</dbReference>
<dbReference type="PROSITE" id="PS50893">
    <property type="entry name" value="ABC_TRANSPORTER_2"/>
    <property type="match status" value="1"/>
</dbReference>
<proteinExistence type="inferred from homology"/>
<dbReference type="Proteomes" id="UP000198806">
    <property type="component" value="Unassembled WGS sequence"/>
</dbReference>
<reference evidence="6 7" key="1">
    <citation type="submission" date="2016-10" db="EMBL/GenBank/DDBJ databases">
        <authorList>
            <person name="de Groot N.N."/>
        </authorList>
    </citation>
    <scope>NUCLEOTIDE SEQUENCE [LARGE SCALE GENOMIC DNA]</scope>
    <source>
        <strain evidence="6 7">DSM 1283</strain>
    </source>
</reference>
<accession>A0A1I5I996</accession>
<gene>
    <name evidence="6" type="ORF">SAMN04489757_14125</name>
</gene>
<sequence length="307" mass="34887">MNDYVIETVGLTKQYGMQFGVNDLSLHVPKGKIYGLLGRNGAGKTTTMRMLLNLIRATSGTIQLFGKDYLENPNKIYRKIGSIIESPGFYENLTGQENLQILARLRGQHRKDSVQQALEIVGLDIENRKVYSHYSMGMKQRLGIAAAIMHEPELLILDEPINGLDPIGIHEIRKFLLSLCKEKGVTVLISSHVLDEIEQIADMIGVMHEGRLIEEVYMDELRRRNRQYVEFEVSDVNNAAVLLERLFDISDYEVCDDKTIRVFERIEHRGEITRQFVQKDILVTKVQISSEKLEDYFSTLIGGGGIG</sequence>
<dbReference type="GO" id="GO:0005524">
    <property type="term" value="F:ATP binding"/>
    <property type="evidence" value="ECO:0007669"/>
    <property type="project" value="UniProtKB-KW"/>
</dbReference>
<dbReference type="RefSeq" id="WP_091688276.1">
    <property type="nucleotide sequence ID" value="NZ_BAABFM010000038.1"/>
</dbReference>
<keyword evidence="3" id="KW-0547">Nucleotide-binding</keyword>
<evidence type="ECO:0000256" key="1">
    <source>
        <dbReference type="ARBA" id="ARBA00005417"/>
    </source>
</evidence>
<dbReference type="Pfam" id="PF00005">
    <property type="entry name" value="ABC_tran"/>
    <property type="match status" value="1"/>
</dbReference>
<evidence type="ECO:0000256" key="3">
    <source>
        <dbReference type="ARBA" id="ARBA00022741"/>
    </source>
</evidence>
<dbReference type="PANTHER" id="PTHR43335">
    <property type="entry name" value="ABC TRANSPORTER, ATP-BINDING PROTEIN"/>
    <property type="match status" value="1"/>
</dbReference>
<dbReference type="SUPFAM" id="SSF52540">
    <property type="entry name" value="P-loop containing nucleoside triphosphate hydrolases"/>
    <property type="match status" value="1"/>
</dbReference>
<dbReference type="InterPro" id="IPR027417">
    <property type="entry name" value="P-loop_NTPase"/>
</dbReference>
<dbReference type="OrthoDB" id="9809205at2"/>
<keyword evidence="2" id="KW-0813">Transport</keyword>
<evidence type="ECO:0000256" key="2">
    <source>
        <dbReference type="ARBA" id="ARBA00022448"/>
    </source>
</evidence>
<comment type="similarity">
    <text evidence="1">Belongs to the ABC transporter superfamily.</text>
</comment>
<evidence type="ECO:0000256" key="4">
    <source>
        <dbReference type="ARBA" id="ARBA00022840"/>
    </source>
</evidence>
<dbReference type="Gene3D" id="3.40.50.300">
    <property type="entry name" value="P-loop containing nucleotide triphosphate hydrolases"/>
    <property type="match status" value="1"/>
</dbReference>
<dbReference type="InterPro" id="IPR003593">
    <property type="entry name" value="AAA+_ATPase"/>
</dbReference>
<organism evidence="6 7">
    <name type="scientific">Anaerocolumna aminovalerica</name>
    <dbReference type="NCBI Taxonomy" id="1527"/>
    <lineage>
        <taxon>Bacteria</taxon>
        <taxon>Bacillati</taxon>
        <taxon>Bacillota</taxon>
        <taxon>Clostridia</taxon>
        <taxon>Lachnospirales</taxon>
        <taxon>Lachnospiraceae</taxon>
        <taxon>Anaerocolumna</taxon>
    </lineage>
</organism>
<evidence type="ECO:0000259" key="5">
    <source>
        <dbReference type="PROSITE" id="PS50893"/>
    </source>
</evidence>
<keyword evidence="7" id="KW-1185">Reference proteome</keyword>
<evidence type="ECO:0000313" key="6">
    <source>
        <dbReference type="EMBL" id="SFO57198.1"/>
    </source>
</evidence>
<dbReference type="CDD" id="cd03268">
    <property type="entry name" value="ABC_BcrA_bacitracin_resist"/>
    <property type="match status" value="1"/>
</dbReference>
<feature type="domain" description="ABC transporter" evidence="5">
    <location>
        <begin position="6"/>
        <end position="234"/>
    </location>
</feature>
<name>A0A1I5I996_9FIRM</name>
<keyword evidence="4 6" id="KW-0067">ATP-binding</keyword>
<protein>
    <submittedName>
        <fullName evidence="6">Bacitracin transport system ATP-binding protein</fullName>
    </submittedName>
</protein>
<dbReference type="GO" id="GO:0016887">
    <property type="term" value="F:ATP hydrolysis activity"/>
    <property type="evidence" value="ECO:0007669"/>
    <property type="project" value="InterPro"/>
</dbReference>
<evidence type="ECO:0000313" key="7">
    <source>
        <dbReference type="Proteomes" id="UP000198806"/>
    </source>
</evidence>
<dbReference type="AlphaFoldDB" id="A0A1I5I996"/>
<dbReference type="EMBL" id="FOWD01000041">
    <property type="protein sequence ID" value="SFO57198.1"/>
    <property type="molecule type" value="Genomic_DNA"/>
</dbReference>
<dbReference type="PANTHER" id="PTHR43335:SF8">
    <property type="entry name" value="ABC TRANSPORTER, ATP-BINDING PROTEIN"/>
    <property type="match status" value="1"/>
</dbReference>
<dbReference type="STRING" id="1527.SAMN04489757_14125"/>
<dbReference type="SMART" id="SM00382">
    <property type="entry name" value="AAA"/>
    <property type="match status" value="1"/>
</dbReference>